<evidence type="ECO:0000313" key="3">
    <source>
        <dbReference type="Proteomes" id="UP001497512"/>
    </source>
</evidence>
<keyword evidence="3" id="KW-1185">Reference proteome</keyword>
<feature type="region of interest" description="Disordered" evidence="1">
    <location>
        <begin position="302"/>
        <end position="345"/>
    </location>
</feature>
<dbReference type="Proteomes" id="UP001497512">
    <property type="component" value="Chromosome 8"/>
</dbReference>
<accession>A0ABP0UY24</accession>
<proteinExistence type="predicted"/>
<evidence type="ECO:0000256" key="1">
    <source>
        <dbReference type="SAM" id="MobiDB-lite"/>
    </source>
</evidence>
<dbReference type="EMBL" id="OZ019900">
    <property type="protein sequence ID" value="CAK9233436.1"/>
    <property type="molecule type" value="Genomic_DNA"/>
</dbReference>
<reference evidence="2" key="1">
    <citation type="submission" date="2024-02" db="EMBL/GenBank/DDBJ databases">
        <authorList>
            <consortium name="ELIXIR-Norway"/>
            <consortium name="Elixir Norway"/>
        </authorList>
    </citation>
    <scope>NUCLEOTIDE SEQUENCE</scope>
</reference>
<feature type="region of interest" description="Disordered" evidence="1">
    <location>
        <begin position="1"/>
        <end position="52"/>
    </location>
</feature>
<name>A0ABP0UY24_9BRYO</name>
<evidence type="ECO:0000313" key="2">
    <source>
        <dbReference type="EMBL" id="CAK9233436.1"/>
    </source>
</evidence>
<feature type="region of interest" description="Disordered" evidence="1">
    <location>
        <begin position="197"/>
        <end position="227"/>
    </location>
</feature>
<feature type="region of interest" description="Disordered" evidence="1">
    <location>
        <begin position="109"/>
        <end position="135"/>
    </location>
</feature>
<organism evidence="2 3">
    <name type="scientific">Sphagnum troendelagicum</name>
    <dbReference type="NCBI Taxonomy" id="128251"/>
    <lineage>
        <taxon>Eukaryota</taxon>
        <taxon>Viridiplantae</taxon>
        <taxon>Streptophyta</taxon>
        <taxon>Embryophyta</taxon>
        <taxon>Bryophyta</taxon>
        <taxon>Sphagnophytina</taxon>
        <taxon>Sphagnopsida</taxon>
        <taxon>Sphagnales</taxon>
        <taxon>Sphagnaceae</taxon>
        <taxon>Sphagnum</taxon>
    </lineage>
</organism>
<protein>
    <submittedName>
        <fullName evidence="2">Uncharacterized protein</fullName>
    </submittedName>
</protein>
<feature type="compositionally biased region" description="Basic and acidic residues" evidence="1">
    <location>
        <begin position="306"/>
        <end position="319"/>
    </location>
</feature>
<gene>
    <name evidence="2" type="ORF">CSSPTR1EN2_LOCUS21485</name>
</gene>
<sequence>MGIGGGDGGTRRRRTREFAGDAGSQGEVTIGKEIEEEETTTMTTTQGLVSGAALPSPPVSLRLWLAETVGLQTGPVPVFSSDSQPESGLEEELLLLPVGDDSCSPTFRHRDGRKRKEFSTGGSKEDSGAFDHKRHRQVHLQSSASSSYGSVAMSGTDVLSGNAIAERPGSCLLSVPLKQPVFAEQVRAARVLAEVDTSSRNTDGGHVEISGGNTSAFASSEEGDSQRHQSLGRFVNVDQKEAASVDQNERATMHMWSDSGGLLSLQLDTFIAKEKEKLESSDTAGSGAQRFSEIEQSLSGSLHGVESLDSHGRPFEDRLTGTGGDIGSCSMEDGSSLLAGSSTQASQERSGLEILELDPVNSMLLSHISKQQCSTLEFCCTEESVMSGIEDPGEEERKRKLAVCKLGSETIGLQGHIYDLQGVPLSRAENTRMQDEDGMTRPDPQQTFVLSSGRPSSTEDLQLVQQMSTIDCDFDTYFSKLML</sequence>